<feature type="site" description="Deprotonates C-terminal active site Cys" evidence="8">
    <location>
        <position position="32"/>
    </location>
</feature>
<dbReference type="PANTHER" id="PTHR45663">
    <property type="entry name" value="GEO12009P1"/>
    <property type="match status" value="1"/>
</dbReference>
<dbReference type="CDD" id="cd02947">
    <property type="entry name" value="TRX_family"/>
    <property type="match status" value="1"/>
</dbReference>
<protein>
    <recommendedName>
        <fullName evidence="6 7">Thioredoxin</fullName>
    </recommendedName>
</protein>
<feature type="active site" description="Nucleophile" evidence="8">
    <location>
        <position position="41"/>
    </location>
</feature>
<evidence type="ECO:0000313" key="11">
    <source>
        <dbReference type="EMBL" id="SCF07249.1"/>
    </source>
</evidence>
<evidence type="ECO:0000256" key="5">
    <source>
        <dbReference type="ARBA" id="ARBA00023284"/>
    </source>
</evidence>
<dbReference type="PIRSF" id="PIRSF000077">
    <property type="entry name" value="Thioredoxin"/>
    <property type="match status" value="1"/>
</dbReference>
<evidence type="ECO:0000256" key="2">
    <source>
        <dbReference type="ARBA" id="ARBA00022448"/>
    </source>
</evidence>
<dbReference type="InterPro" id="IPR036249">
    <property type="entry name" value="Thioredoxin-like_sf"/>
</dbReference>
<dbReference type="Proteomes" id="UP000198551">
    <property type="component" value="Unassembled WGS sequence"/>
</dbReference>
<evidence type="ECO:0000313" key="12">
    <source>
        <dbReference type="Proteomes" id="UP000198551"/>
    </source>
</evidence>
<keyword evidence="4 9" id="KW-1015">Disulfide bond</keyword>
<dbReference type="PRINTS" id="PR00421">
    <property type="entry name" value="THIOREDOXIN"/>
</dbReference>
<evidence type="ECO:0000259" key="10">
    <source>
        <dbReference type="PROSITE" id="PS51352"/>
    </source>
</evidence>
<dbReference type="PROSITE" id="PS51352">
    <property type="entry name" value="THIOREDOXIN_2"/>
    <property type="match status" value="1"/>
</dbReference>
<dbReference type="PROSITE" id="PS00194">
    <property type="entry name" value="THIOREDOXIN_1"/>
    <property type="match status" value="1"/>
</dbReference>
<feature type="site" description="Contributes to redox potential value" evidence="8">
    <location>
        <position position="39"/>
    </location>
</feature>
<proteinExistence type="inferred from homology"/>
<gene>
    <name evidence="11" type="ORF">GA0070215_107115</name>
</gene>
<keyword evidence="12" id="KW-1185">Reference proteome</keyword>
<dbReference type="SUPFAM" id="SSF52833">
    <property type="entry name" value="Thioredoxin-like"/>
    <property type="match status" value="1"/>
</dbReference>
<evidence type="ECO:0000256" key="8">
    <source>
        <dbReference type="PIRSR" id="PIRSR000077-1"/>
    </source>
</evidence>
<evidence type="ECO:0000256" key="6">
    <source>
        <dbReference type="NCBIfam" id="TIGR01068"/>
    </source>
</evidence>
<organism evidence="11 12">
    <name type="scientific">Micromonospora marina</name>
    <dbReference type="NCBI Taxonomy" id="307120"/>
    <lineage>
        <taxon>Bacteria</taxon>
        <taxon>Bacillati</taxon>
        <taxon>Actinomycetota</taxon>
        <taxon>Actinomycetes</taxon>
        <taxon>Micromonosporales</taxon>
        <taxon>Micromonosporaceae</taxon>
        <taxon>Micromonospora</taxon>
    </lineage>
</organism>
<evidence type="ECO:0000256" key="4">
    <source>
        <dbReference type="ARBA" id="ARBA00023157"/>
    </source>
</evidence>
<evidence type="ECO:0000256" key="7">
    <source>
        <dbReference type="PIRNR" id="PIRNR000077"/>
    </source>
</evidence>
<feature type="disulfide bond" description="Redox-active" evidence="9">
    <location>
        <begin position="38"/>
        <end position="41"/>
    </location>
</feature>
<keyword evidence="5 9" id="KW-0676">Redox-active center</keyword>
<dbReference type="GO" id="GO:0045454">
    <property type="term" value="P:cell redox homeostasis"/>
    <property type="evidence" value="ECO:0007669"/>
    <property type="project" value="TreeGrafter"/>
</dbReference>
<dbReference type="InterPro" id="IPR013766">
    <property type="entry name" value="Thioredoxin_domain"/>
</dbReference>
<dbReference type="GO" id="GO:0015035">
    <property type="term" value="F:protein-disulfide reductase activity"/>
    <property type="evidence" value="ECO:0007669"/>
    <property type="project" value="UniProtKB-UniRule"/>
</dbReference>
<sequence>MPQDTGTGRLNPVTDDTFAATVLAADRPVVVDFWAEWCPPCRVVSKHLAELAEEFGDALRFVTVNTDENPATARAHRIMSAPTMLVFRRGEVVGSIVGSRPKDHLRRSFARHVDG</sequence>
<reference evidence="12" key="1">
    <citation type="submission" date="2016-06" db="EMBL/GenBank/DDBJ databases">
        <authorList>
            <person name="Varghese N."/>
        </authorList>
    </citation>
    <scope>NUCLEOTIDE SEQUENCE [LARGE SCALE GENOMIC DNA]</scope>
    <source>
        <strain evidence="12">DSM 45555</strain>
    </source>
</reference>
<comment type="similarity">
    <text evidence="1 7">Belongs to the thioredoxin family.</text>
</comment>
<evidence type="ECO:0000256" key="3">
    <source>
        <dbReference type="ARBA" id="ARBA00022982"/>
    </source>
</evidence>
<accession>A0A1C4XFD6</accession>
<feature type="active site" description="Nucleophile" evidence="8">
    <location>
        <position position="38"/>
    </location>
</feature>
<dbReference type="RefSeq" id="WP_018785738.1">
    <property type="nucleotide sequence ID" value="NZ_FMCV01000007.1"/>
</dbReference>
<keyword evidence="2" id="KW-0813">Transport</keyword>
<dbReference type="GO" id="GO:0005829">
    <property type="term" value="C:cytosol"/>
    <property type="evidence" value="ECO:0007669"/>
    <property type="project" value="TreeGrafter"/>
</dbReference>
<name>A0A1C4XFD6_9ACTN</name>
<dbReference type="NCBIfam" id="TIGR01068">
    <property type="entry name" value="thioredoxin"/>
    <property type="match status" value="1"/>
</dbReference>
<feature type="domain" description="Thioredoxin" evidence="10">
    <location>
        <begin position="1"/>
        <end position="114"/>
    </location>
</feature>
<dbReference type="InterPro" id="IPR005746">
    <property type="entry name" value="Thioredoxin"/>
</dbReference>
<dbReference type="EMBL" id="FMCV01000007">
    <property type="protein sequence ID" value="SCF07249.1"/>
    <property type="molecule type" value="Genomic_DNA"/>
</dbReference>
<dbReference type="FunFam" id="3.40.30.10:FF:000001">
    <property type="entry name" value="Thioredoxin"/>
    <property type="match status" value="1"/>
</dbReference>
<dbReference type="InterPro" id="IPR017937">
    <property type="entry name" value="Thioredoxin_CS"/>
</dbReference>
<dbReference type="Gene3D" id="3.40.30.10">
    <property type="entry name" value="Glutaredoxin"/>
    <property type="match status" value="1"/>
</dbReference>
<dbReference type="Pfam" id="PF00085">
    <property type="entry name" value="Thioredoxin"/>
    <property type="match status" value="1"/>
</dbReference>
<feature type="site" description="Contributes to redox potential value" evidence="8">
    <location>
        <position position="40"/>
    </location>
</feature>
<dbReference type="PANTHER" id="PTHR45663:SF11">
    <property type="entry name" value="GEO12009P1"/>
    <property type="match status" value="1"/>
</dbReference>
<keyword evidence="3" id="KW-0249">Electron transport</keyword>
<dbReference type="AlphaFoldDB" id="A0A1C4XFD6"/>
<evidence type="ECO:0000256" key="1">
    <source>
        <dbReference type="ARBA" id="ARBA00008987"/>
    </source>
</evidence>
<evidence type="ECO:0000256" key="9">
    <source>
        <dbReference type="PIRSR" id="PIRSR000077-4"/>
    </source>
</evidence>